<dbReference type="Pfam" id="PF13432">
    <property type="entry name" value="TPR_16"/>
    <property type="match status" value="7"/>
</dbReference>
<sequence>MALTDALDTLVERIARHRRRGELRDGEELAHQALDAHPATTDAMLALGRILFEGYRYREADEQFLRAGDFAPDDPRPAAWRIALLASRWQYSEACAVASAALARHPTDPQIRIALGRLHLDRGQVREGLAVLHEAITVAPDDRHALGWYLNGLATDRQFAAVAERAGKFDDLHGHLAGAQYQLGCALLSSAPAKALSCFTRAVELDPGDPRHHEWRVTALRRLNRYEEAQTRVAEAIEEFPAFPKLRVEKAMLASDLKRYDDALTAIGEALEILPRHRWALRRKVDVLADAHRYDEAEEATRQAFEHWPGDPEIHVSLAWARHARMRYDDALAAADQALAIEPHDIWAHSVRITILRDAGRFDKAEEAVAEALAVHPDEPQILTAHAWLRREQDDLPGALAMTDKAVRGELPDSWALRSRVSLLQSARRYEDAEKAALEALALRPHDLGLHREYVWLLCRRDREDEAVAAAQNTARANPMSVNAQRTLVEMLRLARRYPEAEAAVAEALERHPASVELHLEKAWLASSQDDEEAAIFATERALLIDPASPDALEARASFLNYANRFAEAEEAANAALRRDAGTAAIYLQLGNALFYQGRTADGVEAIRAGLSRFQGDLALLRDLVSLLRQTHRYDESFAAAEAALVKYPDDAYLLTELAWNFSERNKAKEALATIERALDATPSSTWALRSRVRFLSDLKKYDEATEALEAAQAQLPDLPDLVTEQGWLLHQQRRYEEADEAGRRAVRIAPLNEWALRSLVTFVSSARSLAEAEAEARRAIALMPHSPGLRTDLAWLVSRQNREEEAVGLIDEVLAAHPHNVSALSARISFLGFARRFEEQQEALAHALKLHPDDVDILLATASVHSDYDRHEQAIALVDHAIELSPGDLRPLRHRVGTLIAARRLGDAEHACELLPDEDDGEVLLLRARIARLRDKHQTAVDLLARAGEADPSHLGVRAQQVNALLPLQRLAEAEAIARQAMDEYPGEATAALALSRVLEHRRDIAGALTCLEPALSRDPDAVSLWLARSRLLRSARRFPEAEREVDRLVRELPHDWDLRLELGWIQHDCRRLDEANRTFTALLATAADNGERATALHGRGWTEFAGENFAAAEKDFQSALAHRPNEFDDQLGLAWSLARQADAAKQRQALEVAADLDRRLSDPSVHVCLGVLAFKAGQPAAAEHHFRRALEISPNHGSHTDLGALYAHLGRSEEAESELRAAIDQDWHDAVAHVELGSLLLDLGGDRLAEAEREFRQALAADRASTEAAIGLAQTLTKAGEEPEAEATLRNALKHQAGRRKWQTHLALARLLVQRGDKQQSSDLHAEAYAEAQMAIGLAPDHEPEPHFVAGVAHHRMGSLSADARGRFGYRQRAMNHLRECLERTPGHADAQRNKLLLEREMRATAPAIWGGYAVATISVVLLGVEWVTFYLTDKVTVLLLTTTTPVLVGLFTIAVLLPALIKLKLPGFEADLQAGTASITPGPTGQVPFSSRFSITTGPTGQLPRHGASSPTRPD</sequence>
<name>A0A6I8M0F2_9PSEU</name>
<keyword evidence="3" id="KW-1133">Transmembrane helix</keyword>
<proteinExistence type="predicted"/>
<dbReference type="InterPro" id="IPR019734">
    <property type="entry name" value="TPR_rpt"/>
</dbReference>
<dbReference type="PANTHER" id="PTHR12558">
    <property type="entry name" value="CELL DIVISION CYCLE 16,23,27"/>
    <property type="match status" value="1"/>
</dbReference>
<dbReference type="SUPFAM" id="SSF48452">
    <property type="entry name" value="TPR-like"/>
    <property type="match status" value="6"/>
</dbReference>
<protein>
    <submittedName>
        <fullName evidence="4">Uncharacterized protein</fullName>
    </submittedName>
</protein>
<feature type="region of interest" description="Disordered" evidence="2">
    <location>
        <begin position="1498"/>
        <end position="1518"/>
    </location>
</feature>
<dbReference type="RefSeq" id="WP_196425761.1">
    <property type="nucleotide sequence ID" value="NZ_CABVGP010000003.1"/>
</dbReference>
<gene>
    <name evidence="4" type="ORF">AA23TX_07781</name>
</gene>
<dbReference type="Gene3D" id="1.25.40.10">
    <property type="entry name" value="Tetratricopeptide repeat domain"/>
    <property type="match status" value="8"/>
</dbReference>
<dbReference type="EMBL" id="CABVGP010000003">
    <property type="protein sequence ID" value="VVJ22868.1"/>
    <property type="molecule type" value="Genomic_DNA"/>
</dbReference>
<dbReference type="Pfam" id="PF14559">
    <property type="entry name" value="TPR_19"/>
    <property type="match status" value="4"/>
</dbReference>
<dbReference type="Proteomes" id="UP000399805">
    <property type="component" value="Unassembled WGS sequence"/>
</dbReference>
<evidence type="ECO:0000256" key="3">
    <source>
        <dbReference type="SAM" id="Phobius"/>
    </source>
</evidence>
<evidence type="ECO:0000313" key="4">
    <source>
        <dbReference type="EMBL" id="VVJ22868.1"/>
    </source>
</evidence>
<feature type="transmembrane region" description="Helical" evidence="3">
    <location>
        <begin position="1441"/>
        <end position="1464"/>
    </location>
</feature>
<organism evidence="4 5">
    <name type="scientific">Amycolatopsis camponoti</name>
    <dbReference type="NCBI Taxonomy" id="2606593"/>
    <lineage>
        <taxon>Bacteria</taxon>
        <taxon>Bacillati</taxon>
        <taxon>Actinomycetota</taxon>
        <taxon>Actinomycetes</taxon>
        <taxon>Pseudonocardiales</taxon>
        <taxon>Pseudonocardiaceae</taxon>
        <taxon>Amycolatopsis</taxon>
    </lineage>
</organism>
<dbReference type="InterPro" id="IPR011990">
    <property type="entry name" value="TPR-like_helical_dom_sf"/>
</dbReference>
<reference evidence="4 5" key="1">
    <citation type="submission" date="2019-09" db="EMBL/GenBank/DDBJ databases">
        <authorList>
            <person name="Leyn A S."/>
        </authorList>
    </citation>
    <scope>NUCLEOTIDE SEQUENCE [LARGE SCALE GENOMIC DNA]</scope>
    <source>
        <strain evidence="4">AA231_1</strain>
    </source>
</reference>
<dbReference type="SUPFAM" id="SSF48439">
    <property type="entry name" value="Protein prenylyltransferase"/>
    <property type="match status" value="1"/>
</dbReference>
<evidence type="ECO:0000313" key="5">
    <source>
        <dbReference type="Proteomes" id="UP000399805"/>
    </source>
</evidence>
<dbReference type="SMART" id="SM00028">
    <property type="entry name" value="TPR"/>
    <property type="match status" value="24"/>
</dbReference>
<keyword evidence="1" id="KW-0802">TPR repeat</keyword>
<feature type="repeat" description="TPR" evidence="1">
    <location>
        <begin position="1165"/>
        <end position="1198"/>
    </location>
</feature>
<feature type="repeat" description="TPR" evidence="1">
    <location>
        <begin position="109"/>
        <end position="142"/>
    </location>
</feature>
<evidence type="ECO:0000256" key="2">
    <source>
        <dbReference type="SAM" id="MobiDB-lite"/>
    </source>
</evidence>
<keyword evidence="3" id="KW-0812">Transmembrane</keyword>
<feature type="repeat" description="TPR" evidence="1">
    <location>
        <begin position="41"/>
        <end position="74"/>
    </location>
</feature>
<keyword evidence="3" id="KW-0472">Membrane</keyword>
<feature type="transmembrane region" description="Helical" evidence="3">
    <location>
        <begin position="1412"/>
        <end position="1434"/>
    </location>
</feature>
<accession>A0A6I8M0F2</accession>
<evidence type="ECO:0000256" key="1">
    <source>
        <dbReference type="PROSITE-ProRule" id="PRU00339"/>
    </source>
</evidence>
<dbReference type="PROSITE" id="PS50005">
    <property type="entry name" value="TPR"/>
    <property type="match status" value="3"/>
</dbReference>
<dbReference type="PANTHER" id="PTHR12558:SF13">
    <property type="entry name" value="CELL DIVISION CYCLE PROTEIN 27 HOMOLOG"/>
    <property type="match status" value="1"/>
</dbReference>
<keyword evidence="5" id="KW-1185">Reference proteome</keyword>